<protein>
    <submittedName>
        <fullName evidence="1">Uncharacterized protein</fullName>
    </submittedName>
</protein>
<reference evidence="1 2" key="1">
    <citation type="journal article" date="2015" name="Infect. Genet. Evol.">
        <title>Genomic sequences of six botulinum neurotoxin-producing strains representing three clostridial species illustrate the mobility and diversity of botulinum neurotoxin genes.</title>
        <authorList>
            <person name="Smith T.J."/>
            <person name="Hill K.K."/>
            <person name="Xie G."/>
            <person name="Foley B.T."/>
            <person name="Williamson C.H."/>
            <person name="Foster J.T."/>
            <person name="Johnson S.L."/>
            <person name="Chertkov O."/>
            <person name="Teshima H."/>
            <person name="Gibbons H.S."/>
            <person name="Johnsky L.A."/>
            <person name="Karavis M.A."/>
            <person name="Smith L.A."/>
        </authorList>
    </citation>
    <scope>NUCLEOTIDE SEQUENCE [LARGE SCALE GENOMIC DNA]</scope>
    <source>
        <strain evidence="1">Sullivan</strain>
    </source>
</reference>
<dbReference type="RefSeq" id="WP_039315907.1">
    <property type="nucleotide sequence ID" value="NZ_CP006905.1"/>
</dbReference>
<sequence length="79" mass="8530">MACGCSSLGNDGKAVADLVRGKGFENMQTKVVHEIECSCGTSFQMNKLVTQCPNCKMTYAVTPCSSDKKENIKPCGIEY</sequence>
<dbReference type="Proteomes" id="UP000030635">
    <property type="component" value="Chromosome"/>
</dbReference>
<dbReference type="KEGG" id="cbv:U729_2693"/>
<evidence type="ECO:0000313" key="2">
    <source>
        <dbReference type="Proteomes" id="UP000030635"/>
    </source>
</evidence>
<evidence type="ECO:0000313" key="1">
    <source>
        <dbReference type="EMBL" id="AIY82599.1"/>
    </source>
</evidence>
<dbReference type="EMBL" id="CP006905">
    <property type="protein sequence ID" value="AIY82599.1"/>
    <property type="molecule type" value="Genomic_DNA"/>
</dbReference>
<keyword evidence="2" id="KW-1185">Reference proteome</keyword>
<dbReference type="STRING" id="1561.NPD11_335"/>
<name>A0A0A7FSH7_9CLOT</name>
<accession>A0A0A7FSH7</accession>
<proteinExistence type="predicted"/>
<dbReference type="eggNOG" id="ENOG5033HC4">
    <property type="taxonomic scope" value="Bacteria"/>
</dbReference>
<dbReference type="HOGENOM" id="CLU_2600288_0_0_9"/>
<gene>
    <name evidence="1" type="ORF">U729_2693</name>
</gene>
<organism evidence="1 2">
    <name type="scientific">Clostridium baratii str. Sullivan</name>
    <dbReference type="NCBI Taxonomy" id="1415775"/>
    <lineage>
        <taxon>Bacteria</taxon>
        <taxon>Bacillati</taxon>
        <taxon>Bacillota</taxon>
        <taxon>Clostridia</taxon>
        <taxon>Eubacteriales</taxon>
        <taxon>Clostridiaceae</taxon>
        <taxon>Clostridium</taxon>
    </lineage>
</organism>
<dbReference type="OrthoDB" id="9798730at2"/>
<dbReference type="AlphaFoldDB" id="A0A0A7FSH7"/>